<organism evidence="3 4">
    <name type="scientific">Metschnikowia bicuspidata var. bicuspidata NRRL YB-4993</name>
    <dbReference type="NCBI Taxonomy" id="869754"/>
    <lineage>
        <taxon>Eukaryota</taxon>
        <taxon>Fungi</taxon>
        <taxon>Dikarya</taxon>
        <taxon>Ascomycota</taxon>
        <taxon>Saccharomycotina</taxon>
        <taxon>Pichiomycetes</taxon>
        <taxon>Metschnikowiaceae</taxon>
        <taxon>Metschnikowia</taxon>
    </lineage>
</organism>
<comment type="caution">
    <text evidence="3">The sequence shown here is derived from an EMBL/GenBank/DDBJ whole genome shotgun (WGS) entry which is preliminary data.</text>
</comment>
<accession>A0A1A0HAN4</accession>
<evidence type="ECO:0000256" key="2">
    <source>
        <dbReference type="SAM" id="Phobius"/>
    </source>
</evidence>
<evidence type="ECO:0000256" key="1">
    <source>
        <dbReference type="SAM" id="MobiDB-lite"/>
    </source>
</evidence>
<dbReference type="Proteomes" id="UP000092555">
    <property type="component" value="Unassembled WGS sequence"/>
</dbReference>
<keyword evidence="4" id="KW-1185">Reference proteome</keyword>
<sequence>MNRKRKSTDILAQLGEPLPLPYQANPHTIKSERSFEDSPPVPQPLAYGRIRKRRVSERRELLGLRNEEFNGPNLDEHVPLPIWRRDRGSFSTGSHPETEIEEDIEQSVKTPSVLDELQQQLDLLKSMYDSKDALDADHRKFANVSASLQQIIEQKQQESIVHELERIQKQNKGLRSHQGVNSKWKAGLWLLAFLLLLLASFVAGQFSYEYCYYFC</sequence>
<gene>
    <name evidence="3" type="ORF">METBIDRAFT_167410</name>
</gene>
<evidence type="ECO:0000313" key="3">
    <source>
        <dbReference type="EMBL" id="OBA20937.1"/>
    </source>
</evidence>
<proteinExistence type="predicted"/>
<dbReference type="OrthoDB" id="4096324at2759"/>
<feature type="transmembrane region" description="Helical" evidence="2">
    <location>
        <begin position="188"/>
        <end position="208"/>
    </location>
</feature>
<dbReference type="EMBL" id="LXTC01000003">
    <property type="protein sequence ID" value="OBA20937.1"/>
    <property type="molecule type" value="Genomic_DNA"/>
</dbReference>
<name>A0A1A0HAN4_9ASCO</name>
<feature type="region of interest" description="Disordered" evidence="1">
    <location>
        <begin position="1"/>
        <end position="45"/>
    </location>
</feature>
<protein>
    <submittedName>
        <fullName evidence="3">Uncharacterized protein</fullName>
    </submittedName>
</protein>
<keyword evidence="2" id="KW-1133">Transmembrane helix</keyword>
<dbReference type="AlphaFoldDB" id="A0A1A0HAN4"/>
<evidence type="ECO:0000313" key="4">
    <source>
        <dbReference type="Proteomes" id="UP000092555"/>
    </source>
</evidence>
<keyword evidence="2" id="KW-0812">Transmembrane</keyword>
<keyword evidence="2" id="KW-0472">Membrane</keyword>
<dbReference type="RefSeq" id="XP_018711447.1">
    <property type="nucleotide sequence ID" value="XM_018854672.1"/>
</dbReference>
<reference evidence="3 4" key="1">
    <citation type="submission" date="2016-05" db="EMBL/GenBank/DDBJ databases">
        <title>Comparative genomics of biotechnologically important yeasts.</title>
        <authorList>
            <consortium name="DOE Joint Genome Institute"/>
            <person name="Riley R."/>
            <person name="Haridas S."/>
            <person name="Wolfe K.H."/>
            <person name="Lopes M.R."/>
            <person name="Hittinger C.T."/>
            <person name="Goker M."/>
            <person name="Salamov A."/>
            <person name="Wisecaver J."/>
            <person name="Long T.M."/>
            <person name="Aerts A.L."/>
            <person name="Barry K."/>
            <person name="Choi C."/>
            <person name="Clum A."/>
            <person name="Coughlan A.Y."/>
            <person name="Deshpande S."/>
            <person name="Douglass A.P."/>
            <person name="Hanson S.J."/>
            <person name="Klenk H.-P."/>
            <person name="LaButti K."/>
            <person name="Lapidus A."/>
            <person name="Lindquist E."/>
            <person name="Lipzen A."/>
            <person name="Meier-kolthoff J.P."/>
            <person name="Ohm R.A."/>
            <person name="Otillar R.P."/>
            <person name="Pangilinan J."/>
            <person name="Peng Y."/>
            <person name="Rokas A."/>
            <person name="Rosa C.A."/>
            <person name="Scheuner C."/>
            <person name="Sibirny A.A."/>
            <person name="Slot J.C."/>
            <person name="Stielow J.B."/>
            <person name="Sun H."/>
            <person name="Kurtzman C.P."/>
            <person name="Blackwell M."/>
            <person name="Grigoriev I.V."/>
            <person name="Jeffries T.W."/>
        </authorList>
    </citation>
    <scope>NUCLEOTIDE SEQUENCE [LARGE SCALE GENOMIC DNA]</scope>
    <source>
        <strain evidence="3 4">NRRL YB-4993</strain>
    </source>
</reference>
<dbReference type="GeneID" id="30027648"/>